<dbReference type="PANTHER" id="PTHR43349">
    <property type="entry name" value="PINORESINOL REDUCTASE-RELATED"/>
    <property type="match status" value="1"/>
</dbReference>
<evidence type="ECO:0000313" key="5">
    <source>
        <dbReference type="Proteomes" id="UP001280121"/>
    </source>
</evidence>
<name>A0AAD9XBJ2_9ROSI</name>
<dbReference type="GO" id="GO:0016491">
    <property type="term" value="F:oxidoreductase activity"/>
    <property type="evidence" value="ECO:0007669"/>
    <property type="project" value="UniProtKB-KW"/>
</dbReference>
<reference evidence="4" key="1">
    <citation type="journal article" date="2023" name="Plant J.">
        <title>Genome sequences and population genomics provide insights into the demographic history, inbreeding, and mutation load of two 'living fossil' tree species of Dipteronia.</title>
        <authorList>
            <person name="Feng Y."/>
            <person name="Comes H.P."/>
            <person name="Chen J."/>
            <person name="Zhu S."/>
            <person name="Lu R."/>
            <person name="Zhang X."/>
            <person name="Li P."/>
            <person name="Qiu J."/>
            <person name="Olsen K.M."/>
            <person name="Qiu Y."/>
        </authorList>
    </citation>
    <scope>NUCLEOTIDE SEQUENCE</scope>
    <source>
        <strain evidence="4">KIB01</strain>
    </source>
</reference>
<dbReference type="PANTHER" id="PTHR43349:SF43">
    <property type="entry name" value="ISOEUGENOL SYNTHASE 1-LIKE"/>
    <property type="match status" value="1"/>
</dbReference>
<evidence type="ECO:0000259" key="3">
    <source>
        <dbReference type="Pfam" id="PF05368"/>
    </source>
</evidence>
<keyword evidence="1" id="KW-0521">NADP</keyword>
<dbReference type="InterPro" id="IPR008030">
    <property type="entry name" value="NmrA-like"/>
</dbReference>
<evidence type="ECO:0000256" key="2">
    <source>
        <dbReference type="ARBA" id="ARBA00023002"/>
    </source>
</evidence>
<sequence>MEDEKHKWLYILQEREAMACDQRSKILIMGATGYLGKHMVQASLSLGHSTFALTRPLKPDTNPSKLQLHKHFQHLGVTIFQCELDDHEKLVSVLRQVDVVISTLAVPQLLDQLKVITALKEAGTIKRFVPSEFGNEADRVRALPPFEDVLEKKRKIRRAIEAAGLPYTYVSANSLASYFIDYFLHPKQPSDDVFVYGTGQAKAVFNHEEDVAIYTVKAATDPRAVNRVVICRPPDNIVSQLGLISSWEEKTGRLLNKIHVSEEQIINFSQTLLHPENVRAAILHNIFIKGDQMSFELSGEDLEASQLYSEYNYSSVDRVLDTCLVNPAEVKLTTF</sequence>
<dbReference type="InterPro" id="IPR045312">
    <property type="entry name" value="PCBER-like"/>
</dbReference>
<feature type="domain" description="NmrA-like" evidence="3">
    <location>
        <begin position="23"/>
        <end position="313"/>
    </location>
</feature>
<comment type="caution">
    <text evidence="4">The sequence shown here is derived from an EMBL/GenBank/DDBJ whole genome shotgun (WGS) entry which is preliminary data.</text>
</comment>
<keyword evidence="2" id="KW-0560">Oxidoreductase</keyword>
<dbReference type="Proteomes" id="UP001280121">
    <property type="component" value="Unassembled WGS sequence"/>
</dbReference>
<protein>
    <recommendedName>
        <fullName evidence="3">NmrA-like domain-containing protein</fullName>
    </recommendedName>
</protein>
<dbReference type="Gene3D" id="3.90.25.10">
    <property type="entry name" value="UDP-galactose 4-epimerase, domain 1"/>
    <property type="match status" value="1"/>
</dbReference>
<dbReference type="Pfam" id="PF05368">
    <property type="entry name" value="NmrA"/>
    <property type="match status" value="1"/>
</dbReference>
<dbReference type="InterPro" id="IPR036291">
    <property type="entry name" value="NAD(P)-bd_dom_sf"/>
</dbReference>
<gene>
    <name evidence="4" type="ORF">Ddye_009501</name>
</gene>
<dbReference type="InterPro" id="IPR050608">
    <property type="entry name" value="NmrA-type/Isoflavone_red_sf"/>
</dbReference>
<evidence type="ECO:0000256" key="1">
    <source>
        <dbReference type="ARBA" id="ARBA00022857"/>
    </source>
</evidence>
<dbReference type="CDD" id="cd05259">
    <property type="entry name" value="PCBER_SDR_a"/>
    <property type="match status" value="1"/>
</dbReference>
<organism evidence="4 5">
    <name type="scientific">Dipteronia dyeriana</name>
    <dbReference type="NCBI Taxonomy" id="168575"/>
    <lineage>
        <taxon>Eukaryota</taxon>
        <taxon>Viridiplantae</taxon>
        <taxon>Streptophyta</taxon>
        <taxon>Embryophyta</taxon>
        <taxon>Tracheophyta</taxon>
        <taxon>Spermatophyta</taxon>
        <taxon>Magnoliopsida</taxon>
        <taxon>eudicotyledons</taxon>
        <taxon>Gunneridae</taxon>
        <taxon>Pentapetalae</taxon>
        <taxon>rosids</taxon>
        <taxon>malvids</taxon>
        <taxon>Sapindales</taxon>
        <taxon>Sapindaceae</taxon>
        <taxon>Hippocastanoideae</taxon>
        <taxon>Acereae</taxon>
        <taxon>Dipteronia</taxon>
    </lineage>
</organism>
<accession>A0AAD9XBJ2</accession>
<evidence type="ECO:0000313" key="4">
    <source>
        <dbReference type="EMBL" id="KAK2656449.1"/>
    </source>
</evidence>
<dbReference type="SUPFAM" id="SSF51735">
    <property type="entry name" value="NAD(P)-binding Rossmann-fold domains"/>
    <property type="match status" value="1"/>
</dbReference>
<keyword evidence="5" id="KW-1185">Reference proteome</keyword>
<proteinExistence type="predicted"/>
<dbReference type="Gene3D" id="3.40.50.720">
    <property type="entry name" value="NAD(P)-binding Rossmann-like Domain"/>
    <property type="match status" value="1"/>
</dbReference>
<dbReference type="AlphaFoldDB" id="A0AAD9XBJ2"/>
<dbReference type="EMBL" id="JANJYI010000003">
    <property type="protein sequence ID" value="KAK2656449.1"/>
    <property type="molecule type" value="Genomic_DNA"/>
</dbReference>